<dbReference type="EMBL" id="QHBU01000164">
    <property type="protein sequence ID" value="PZR80238.1"/>
    <property type="molecule type" value="Genomic_DNA"/>
</dbReference>
<reference evidence="1 2" key="1">
    <citation type="journal article" date="2017" name="Nature">
        <title>Atmospheric trace gases support primary production in Antarctic desert surface soil.</title>
        <authorList>
            <person name="Ji M."/>
            <person name="Greening C."/>
            <person name="Vanwonterghem I."/>
            <person name="Carere C.R."/>
            <person name="Bay S.K."/>
            <person name="Steen J.A."/>
            <person name="Montgomery K."/>
            <person name="Lines T."/>
            <person name="Beardall J."/>
            <person name="van Dorst J."/>
            <person name="Snape I."/>
            <person name="Stott M.B."/>
            <person name="Hugenholtz P."/>
            <person name="Ferrari B.C."/>
        </authorList>
    </citation>
    <scope>NUCLEOTIDE SEQUENCE [LARGE SCALE GENOMIC DNA]</scope>
    <source>
        <strain evidence="1">RRmetagenome_bin12</strain>
    </source>
</reference>
<comment type="caution">
    <text evidence="1">The sequence shown here is derived from an EMBL/GenBank/DDBJ whole genome shotgun (WGS) entry which is preliminary data.</text>
</comment>
<proteinExistence type="predicted"/>
<sequence length="143" mass="15679">MVTVQPTHHRFGGIRVEDHLEPFLGDPTPCERLEHRRLGTSVGTTLGRAGSGRLGTSAVNTEAQSLQYCSGLMSGEVGAIEPRDNRQRLFWGEPPPIDHGVVLVDRFWVHAGKRQLNLRVFQIEVVAGNPGGAHPMFSLLGTY</sequence>
<name>A0A2W6A4E2_9BACT</name>
<organism evidence="1 2">
    <name type="scientific">Candidatus Aeolococcus gillhamiae</name>
    <dbReference type="NCBI Taxonomy" id="3127015"/>
    <lineage>
        <taxon>Bacteria</taxon>
        <taxon>Bacillati</taxon>
        <taxon>Candidatus Dormiibacterota</taxon>
        <taxon>Candidatus Dormibacteria</taxon>
        <taxon>Candidatus Aeolococcales</taxon>
        <taxon>Candidatus Aeolococcaceae</taxon>
        <taxon>Candidatus Aeolococcus</taxon>
    </lineage>
</organism>
<gene>
    <name evidence="1" type="ORF">DLM65_08680</name>
</gene>
<evidence type="ECO:0000313" key="1">
    <source>
        <dbReference type="EMBL" id="PZR80238.1"/>
    </source>
</evidence>
<dbReference type="AlphaFoldDB" id="A0A2W6A4E2"/>
<accession>A0A2W6A4E2</accession>
<evidence type="ECO:0000313" key="2">
    <source>
        <dbReference type="Proteomes" id="UP000248724"/>
    </source>
</evidence>
<dbReference type="Proteomes" id="UP000248724">
    <property type="component" value="Unassembled WGS sequence"/>
</dbReference>
<protein>
    <submittedName>
        <fullName evidence="1">Uncharacterized protein</fullName>
    </submittedName>
</protein>